<evidence type="ECO:0000256" key="8">
    <source>
        <dbReference type="SAM" id="Phobius"/>
    </source>
</evidence>
<keyword evidence="5 8" id="KW-1133">Transmembrane helix</keyword>
<feature type="transmembrane region" description="Helical" evidence="8">
    <location>
        <begin position="137"/>
        <end position="157"/>
    </location>
</feature>
<organism evidence="9 10">
    <name type="scientific">Occallatibacter riparius</name>
    <dbReference type="NCBI Taxonomy" id="1002689"/>
    <lineage>
        <taxon>Bacteria</taxon>
        <taxon>Pseudomonadati</taxon>
        <taxon>Acidobacteriota</taxon>
        <taxon>Terriglobia</taxon>
        <taxon>Terriglobales</taxon>
        <taxon>Acidobacteriaceae</taxon>
        <taxon>Occallatibacter</taxon>
    </lineage>
</organism>
<feature type="transmembrane region" description="Helical" evidence="8">
    <location>
        <begin position="449"/>
        <end position="467"/>
    </location>
</feature>
<dbReference type="Proteomes" id="UP001059380">
    <property type="component" value="Chromosome"/>
</dbReference>
<feature type="transmembrane region" description="Helical" evidence="8">
    <location>
        <begin position="311"/>
        <end position="328"/>
    </location>
</feature>
<dbReference type="RefSeq" id="WP_260795120.1">
    <property type="nucleotide sequence ID" value="NZ_CP093313.1"/>
</dbReference>
<evidence type="ECO:0008006" key="11">
    <source>
        <dbReference type="Google" id="ProtNLM"/>
    </source>
</evidence>
<gene>
    <name evidence="9" type="ORF">MOP44_06345</name>
</gene>
<evidence type="ECO:0000256" key="2">
    <source>
        <dbReference type="ARBA" id="ARBA00007430"/>
    </source>
</evidence>
<evidence type="ECO:0000256" key="4">
    <source>
        <dbReference type="ARBA" id="ARBA00022692"/>
    </source>
</evidence>
<sequence>MLPHLEAEPTPNDRADAGQLVPGRPPTKSPLRRLIHLIGLDRSIAYTVLARVIQILGSTGTVLLIVRFLTPTEQGYYYTLYSLVNLNIVFELGFSFVILQLAAHETAYLKILPSGRIRGGLTASRRLASILQKVRRWYSIAAVLMFFTLTPVGWLFFQHRHAAGDSVHWMLPCVLLVFMAALMFQIDPFFSFLEGCGEVANVARLRVRQTGTGVILSWIALVSGHGLYAPAAMLTGNFLMGVLFLYPRRRFLLLLLRMDASGERIRWRSEVLPFQSKIAVSWLCNYFTAQQILTPILFAYCGAVAAGQMGMSMSIVGALSPVALAWMSTKSAPFGAMIQRRESQQLDRVFFRTLWQSTILIAGGAAALVVGLSVLGMVAPRLSTRMISLPLFALLAITAICSHVVQSEALYLRAHKKEPFLIQSVMLALLVTGGAFLLAPHFGIAGVTWTYFVSMGLISLASGTLIFRSKRREWYGERELVDASSLQETQNNP</sequence>
<feature type="transmembrane region" description="Helical" evidence="8">
    <location>
        <begin position="169"/>
        <end position="186"/>
    </location>
</feature>
<keyword evidence="6 8" id="KW-0472">Membrane</keyword>
<feature type="transmembrane region" description="Helical" evidence="8">
    <location>
        <begin position="44"/>
        <end position="66"/>
    </location>
</feature>
<feature type="compositionally biased region" description="Basic and acidic residues" evidence="7">
    <location>
        <begin position="1"/>
        <end position="16"/>
    </location>
</feature>
<proteinExistence type="inferred from homology"/>
<keyword evidence="10" id="KW-1185">Reference proteome</keyword>
<comment type="subcellular location">
    <subcellularLocation>
        <location evidence="1">Cell membrane</location>
        <topology evidence="1">Multi-pass membrane protein</topology>
    </subcellularLocation>
</comment>
<feature type="transmembrane region" description="Helical" evidence="8">
    <location>
        <begin position="425"/>
        <end position="443"/>
    </location>
</feature>
<protein>
    <recommendedName>
        <fullName evidence="11">Polysaccharide biosynthesis protein</fullName>
    </recommendedName>
</protein>
<evidence type="ECO:0000256" key="6">
    <source>
        <dbReference type="ARBA" id="ARBA00023136"/>
    </source>
</evidence>
<feature type="transmembrane region" description="Helical" evidence="8">
    <location>
        <begin position="78"/>
        <end position="103"/>
    </location>
</feature>
<comment type="similarity">
    <text evidence="2">Belongs to the polysaccharide synthase family.</text>
</comment>
<evidence type="ECO:0000313" key="9">
    <source>
        <dbReference type="EMBL" id="UWZ85557.1"/>
    </source>
</evidence>
<evidence type="ECO:0000256" key="5">
    <source>
        <dbReference type="ARBA" id="ARBA00022989"/>
    </source>
</evidence>
<keyword evidence="4 8" id="KW-0812">Transmembrane</keyword>
<evidence type="ECO:0000256" key="7">
    <source>
        <dbReference type="SAM" id="MobiDB-lite"/>
    </source>
</evidence>
<accession>A0A9J7BWX9</accession>
<dbReference type="InterPro" id="IPR050833">
    <property type="entry name" value="Poly_Biosynth_Transport"/>
</dbReference>
<evidence type="ECO:0000256" key="1">
    <source>
        <dbReference type="ARBA" id="ARBA00004651"/>
    </source>
</evidence>
<feature type="transmembrane region" description="Helical" evidence="8">
    <location>
        <begin position="387"/>
        <end position="405"/>
    </location>
</feature>
<dbReference type="PANTHER" id="PTHR30250">
    <property type="entry name" value="PST FAMILY PREDICTED COLANIC ACID TRANSPORTER"/>
    <property type="match status" value="1"/>
</dbReference>
<dbReference type="PANTHER" id="PTHR30250:SF10">
    <property type="entry name" value="LIPOPOLYSACCHARIDE BIOSYNTHESIS PROTEIN WZXC"/>
    <property type="match status" value="1"/>
</dbReference>
<dbReference type="GO" id="GO:0005886">
    <property type="term" value="C:plasma membrane"/>
    <property type="evidence" value="ECO:0007669"/>
    <property type="project" value="UniProtKB-SubCell"/>
</dbReference>
<dbReference type="KEGG" id="orp:MOP44_06345"/>
<evidence type="ECO:0000313" key="10">
    <source>
        <dbReference type="Proteomes" id="UP001059380"/>
    </source>
</evidence>
<keyword evidence="3" id="KW-1003">Cell membrane</keyword>
<evidence type="ECO:0000256" key="3">
    <source>
        <dbReference type="ARBA" id="ARBA00022475"/>
    </source>
</evidence>
<reference evidence="9" key="1">
    <citation type="submission" date="2021-04" db="EMBL/GenBank/DDBJ databases">
        <title>Phylogenetic analysis of Acidobacteriaceae.</title>
        <authorList>
            <person name="Qiu L."/>
            <person name="Zhang Q."/>
        </authorList>
    </citation>
    <scope>NUCLEOTIDE SEQUENCE</scope>
    <source>
        <strain evidence="9">DSM 25168</strain>
    </source>
</reference>
<feature type="region of interest" description="Disordered" evidence="7">
    <location>
        <begin position="1"/>
        <end position="27"/>
    </location>
</feature>
<feature type="transmembrane region" description="Helical" evidence="8">
    <location>
        <begin position="349"/>
        <end position="375"/>
    </location>
</feature>
<dbReference type="EMBL" id="CP093313">
    <property type="protein sequence ID" value="UWZ85557.1"/>
    <property type="molecule type" value="Genomic_DNA"/>
</dbReference>
<dbReference type="AlphaFoldDB" id="A0A9J7BWX9"/>
<name>A0A9J7BWX9_9BACT</name>